<dbReference type="Proteomes" id="UP000000305">
    <property type="component" value="Unassembled WGS sequence"/>
</dbReference>
<keyword evidence="4" id="KW-1185">Reference proteome</keyword>
<evidence type="ECO:0008006" key="5">
    <source>
        <dbReference type="Google" id="ProtNLM"/>
    </source>
</evidence>
<dbReference type="OrthoDB" id="6391892at2759"/>
<sequence>MKLLGILALLIKAQQSTLKSTTSKTNATSTVKPKTTSSKVQTTTKINPTNTPKTNATTTSKITPKMNVTTTTSKKTTTTKKTSATTTLKPRVTTTVKRNVTTTTPSPANIPKFFVVGSVDYGYGDVVLNRDYYSIDNSLSVKTTFDYPDWFECKWTTLPQDNTTNFKLCRHADAKTANGKIEPLRGDTASKRSCFITIVAPSDHQIEMSCSSLNFSGYLSIDNKKIEDSIKYYSINNEMTLASSFGYQDWFNCSYKAIPKEITAESKFCRHAEATTANGTISPVVGDNRDSNYCTFVIKAADPYQQIRIVCSVILLTTPGVCRDNLIGSNQTTNGTIEPLPKMNKGELRACRATIRVPYDYQIQLSCSAINMSSDMSYLRIDGILDLDPNPLELNKVYFSDLSNEVTIVSSYEQSDWFYCKWKIALRETKSPNSQFCRDAISTAANGTVTSIAENTSRQCPFVIKAPPGWILQVICSNLSPDGSFQLMLKITGIIDYSRYEDFVFENLCSDGVATSSSGTIQPSTTDDAGPTRSCPFTIQTTSSDQQIQMSCSVVNLTSSVLNIYGVVDENVELVQNRIYTSSSYSNKIIFVSEIEYDDWIDCKWNITTVKNTTDYKCDIIVQAVNSQICRDSEARTANGTIQPLTGDPVGPLRKCYFRIKASLNEQIRISCSTIKLTSPESFLWIDGIIGTAYDNSRSDK</sequence>
<accession>E9GDT1</accession>
<feature type="chain" id="PRO_5003236912" description="CUB domain-containing protein" evidence="2">
    <location>
        <begin position="19"/>
        <end position="701"/>
    </location>
</feature>
<organism evidence="3 4">
    <name type="scientific">Daphnia pulex</name>
    <name type="common">Water flea</name>
    <dbReference type="NCBI Taxonomy" id="6669"/>
    <lineage>
        <taxon>Eukaryota</taxon>
        <taxon>Metazoa</taxon>
        <taxon>Ecdysozoa</taxon>
        <taxon>Arthropoda</taxon>
        <taxon>Crustacea</taxon>
        <taxon>Branchiopoda</taxon>
        <taxon>Diplostraca</taxon>
        <taxon>Cladocera</taxon>
        <taxon>Anomopoda</taxon>
        <taxon>Daphniidae</taxon>
        <taxon>Daphnia</taxon>
    </lineage>
</organism>
<evidence type="ECO:0000313" key="4">
    <source>
        <dbReference type="Proteomes" id="UP000000305"/>
    </source>
</evidence>
<evidence type="ECO:0000256" key="1">
    <source>
        <dbReference type="SAM" id="MobiDB-lite"/>
    </source>
</evidence>
<dbReference type="AlphaFoldDB" id="E9GDT1"/>
<evidence type="ECO:0000313" key="3">
    <source>
        <dbReference type="EMBL" id="EFX82425.1"/>
    </source>
</evidence>
<dbReference type="KEGG" id="dpx:DAPPUDRAFT_241248"/>
<dbReference type="HOGENOM" id="CLU_393435_0_0_1"/>
<reference evidence="3 4" key="1">
    <citation type="journal article" date="2011" name="Science">
        <title>The ecoresponsive genome of Daphnia pulex.</title>
        <authorList>
            <person name="Colbourne J.K."/>
            <person name="Pfrender M.E."/>
            <person name="Gilbert D."/>
            <person name="Thomas W.K."/>
            <person name="Tucker A."/>
            <person name="Oakley T.H."/>
            <person name="Tokishita S."/>
            <person name="Aerts A."/>
            <person name="Arnold G.J."/>
            <person name="Basu M.K."/>
            <person name="Bauer D.J."/>
            <person name="Caceres C.E."/>
            <person name="Carmel L."/>
            <person name="Casola C."/>
            <person name="Choi J.H."/>
            <person name="Detter J.C."/>
            <person name="Dong Q."/>
            <person name="Dusheyko S."/>
            <person name="Eads B.D."/>
            <person name="Frohlich T."/>
            <person name="Geiler-Samerotte K.A."/>
            <person name="Gerlach D."/>
            <person name="Hatcher P."/>
            <person name="Jogdeo S."/>
            <person name="Krijgsveld J."/>
            <person name="Kriventseva E.V."/>
            <person name="Kultz D."/>
            <person name="Laforsch C."/>
            <person name="Lindquist E."/>
            <person name="Lopez J."/>
            <person name="Manak J.R."/>
            <person name="Muller J."/>
            <person name="Pangilinan J."/>
            <person name="Patwardhan R.P."/>
            <person name="Pitluck S."/>
            <person name="Pritham E.J."/>
            <person name="Rechtsteiner A."/>
            <person name="Rho M."/>
            <person name="Rogozin I.B."/>
            <person name="Sakarya O."/>
            <person name="Salamov A."/>
            <person name="Schaack S."/>
            <person name="Shapiro H."/>
            <person name="Shiga Y."/>
            <person name="Skalitzky C."/>
            <person name="Smith Z."/>
            <person name="Souvorov A."/>
            <person name="Sung W."/>
            <person name="Tang Z."/>
            <person name="Tsuchiya D."/>
            <person name="Tu H."/>
            <person name="Vos H."/>
            <person name="Wang M."/>
            <person name="Wolf Y.I."/>
            <person name="Yamagata H."/>
            <person name="Yamada T."/>
            <person name="Ye Y."/>
            <person name="Shaw J.R."/>
            <person name="Andrews J."/>
            <person name="Crease T.J."/>
            <person name="Tang H."/>
            <person name="Lucas S.M."/>
            <person name="Robertson H.M."/>
            <person name="Bork P."/>
            <person name="Koonin E.V."/>
            <person name="Zdobnov E.M."/>
            <person name="Grigoriev I.V."/>
            <person name="Lynch M."/>
            <person name="Boore J.L."/>
        </authorList>
    </citation>
    <scope>NUCLEOTIDE SEQUENCE [LARGE SCALE GENOMIC DNA]</scope>
</reference>
<name>E9GDT1_DAPPU</name>
<protein>
    <recommendedName>
        <fullName evidence="5">CUB domain-containing protein</fullName>
    </recommendedName>
</protein>
<keyword evidence="2" id="KW-0732">Signal</keyword>
<dbReference type="InParanoid" id="E9GDT1"/>
<dbReference type="PhylomeDB" id="E9GDT1"/>
<proteinExistence type="predicted"/>
<feature type="region of interest" description="Disordered" evidence="1">
    <location>
        <begin position="19"/>
        <end position="58"/>
    </location>
</feature>
<evidence type="ECO:0000256" key="2">
    <source>
        <dbReference type="SAM" id="SignalP"/>
    </source>
</evidence>
<dbReference type="EMBL" id="GL732540">
    <property type="protein sequence ID" value="EFX82425.1"/>
    <property type="molecule type" value="Genomic_DNA"/>
</dbReference>
<gene>
    <name evidence="3" type="ORF">DAPPUDRAFT_241248</name>
</gene>
<feature type="signal peptide" evidence="2">
    <location>
        <begin position="1"/>
        <end position="18"/>
    </location>
</feature>